<dbReference type="Gene3D" id="3.40.50.2300">
    <property type="match status" value="1"/>
</dbReference>
<dbReference type="InterPro" id="IPR013656">
    <property type="entry name" value="PAS_4"/>
</dbReference>
<dbReference type="Pfam" id="PF02518">
    <property type="entry name" value="HATPase_c"/>
    <property type="match status" value="1"/>
</dbReference>
<dbReference type="InterPro" id="IPR036890">
    <property type="entry name" value="HATPase_C_sf"/>
</dbReference>
<gene>
    <name evidence="11" type="ORF">B1812_12580</name>
</gene>
<dbReference type="InterPro" id="IPR004358">
    <property type="entry name" value="Sig_transdc_His_kin-like_C"/>
</dbReference>
<feature type="domain" description="PAC" evidence="10">
    <location>
        <begin position="104"/>
        <end position="156"/>
    </location>
</feature>
<dbReference type="InterPro" id="IPR000014">
    <property type="entry name" value="PAS"/>
</dbReference>
<evidence type="ECO:0000256" key="2">
    <source>
        <dbReference type="ARBA" id="ARBA00012438"/>
    </source>
</evidence>
<dbReference type="Pfam" id="PF08448">
    <property type="entry name" value="PAS_4"/>
    <property type="match status" value="2"/>
</dbReference>
<dbReference type="CDD" id="cd00075">
    <property type="entry name" value="HATPase"/>
    <property type="match status" value="1"/>
</dbReference>
<dbReference type="Gene3D" id="2.10.70.100">
    <property type="match status" value="1"/>
</dbReference>
<evidence type="ECO:0000259" key="8">
    <source>
        <dbReference type="PROSITE" id="PS50110"/>
    </source>
</evidence>
<evidence type="ECO:0000256" key="5">
    <source>
        <dbReference type="ARBA" id="ARBA00022777"/>
    </source>
</evidence>
<dbReference type="Pfam" id="PF00072">
    <property type="entry name" value="Response_reg"/>
    <property type="match status" value="1"/>
</dbReference>
<dbReference type="InterPro" id="IPR003594">
    <property type="entry name" value="HATPase_dom"/>
</dbReference>
<keyword evidence="12" id="KW-1185">Reference proteome</keyword>
<feature type="domain" description="PAS" evidence="9">
    <location>
        <begin position="157"/>
        <end position="227"/>
    </location>
</feature>
<evidence type="ECO:0000259" key="10">
    <source>
        <dbReference type="PROSITE" id="PS50113"/>
    </source>
</evidence>
<dbReference type="KEGG" id="mbry:B1812_12580"/>
<feature type="domain" description="PAC" evidence="10">
    <location>
        <begin position="359"/>
        <end position="411"/>
    </location>
</feature>
<protein>
    <recommendedName>
        <fullName evidence="2">histidine kinase</fullName>
        <ecNumber evidence="2">2.7.13.3</ecNumber>
    </recommendedName>
</protein>
<keyword evidence="4" id="KW-0808">Transferase</keyword>
<evidence type="ECO:0000256" key="4">
    <source>
        <dbReference type="ARBA" id="ARBA00022679"/>
    </source>
</evidence>
<dbReference type="FunFam" id="3.30.565.10:FF:000006">
    <property type="entry name" value="Sensor histidine kinase WalK"/>
    <property type="match status" value="1"/>
</dbReference>
<reference evidence="11 12" key="1">
    <citation type="submission" date="2017-02" db="EMBL/GenBank/DDBJ databases">
        <authorList>
            <person name="Peterson S.W."/>
        </authorList>
    </citation>
    <scope>NUCLEOTIDE SEQUENCE [LARGE SCALE GENOMIC DNA]</scope>
    <source>
        <strain evidence="11 12">S285</strain>
    </source>
</reference>
<dbReference type="SMART" id="SM00388">
    <property type="entry name" value="HisKA"/>
    <property type="match status" value="1"/>
</dbReference>
<feature type="domain" description="Response regulatory" evidence="8">
    <location>
        <begin position="789"/>
        <end position="905"/>
    </location>
</feature>
<dbReference type="PROSITE" id="PS50112">
    <property type="entry name" value="PAS"/>
    <property type="match status" value="1"/>
</dbReference>
<evidence type="ECO:0000259" key="7">
    <source>
        <dbReference type="PROSITE" id="PS50109"/>
    </source>
</evidence>
<dbReference type="InterPro" id="IPR003661">
    <property type="entry name" value="HisK_dim/P_dom"/>
</dbReference>
<keyword evidence="3 6" id="KW-0597">Phosphoprotein</keyword>
<dbReference type="GO" id="GO:0000155">
    <property type="term" value="F:phosphorelay sensor kinase activity"/>
    <property type="evidence" value="ECO:0007669"/>
    <property type="project" value="InterPro"/>
</dbReference>
<dbReference type="CDD" id="cd17580">
    <property type="entry name" value="REC_2_DhkD-like"/>
    <property type="match status" value="1"/>
</dbReference>
<name>A0A1W6MW30_9HYPH</name>
<evidence type="ECO:0000256" key="1">
    <source>
        <dbReference type="ARBA" id="ARBA00000085"/>
    </source>
</evidence>
<dbReference type="InterPro" id="IPR005467">
    <property type="entry name" value="His_kinase_dom"/>
</dbReference>
<dbReference type="SUPFAM" id="SSF52172">
    <property type="entry name" value="CheY-like"/>
    <property type="match status" value="1"/>
</dbReference>
<dbReference type="STRING" id="655015.B1812_12580"/>
<dbReference type="Pfam" id="PF08447">
    <property type="entry name" value="PAS_3"/>
    <property type="match status" value="2"/>
</dbReference>
<dbReference type="NCBIfam" id="TIGR00229">
    <property type="entry name" value="sensory_box"/>
    <property type="match status" value="4"/>
</dbReference>
<organism evidence="11 12">
    <name type="scientific">Methylocystis bryophila</name>
    <dbReference type="NCBI Taxonomy" id="655015"/>
    <lineage>
        <taxon>Bacteria</taxon>
        <taxon>Pseudomonadati</taxon>
        <taxon>Pseudomonadota</taxon>
        <taxon>Alphaproteobacteria</taxon>
        <taxon>Hyphomicrobiales</taxon>
        <taxon>Methylocystaceae</taxon>
        <taxon>Methylocystis</taxon>
    </lineage>
</organism>
<evidence type="ECO:0000256" key="6">
    <source>
        <dbReference type="PROSITE-ProRule" id="PRU00169"/>
    </source>
</evidence>
<dbReference type="InterPro" id="IPR013655">
    <property type="entry name" value="PAS_fold_3"/>
</dbReference>
<sequence length="915" mass="101291">MEIAADIAVRQAGGLDMATDAGLLEQALGKSELRFRTLLSAVSAFTWSCPSSGLQIEPQPEWMAFTGQTSEQMLGLGWAKAVHPEDLVAAASGWRAAVARGEPYAGEHRVRRHDGEWRWMNVRAAPIRDASGEVAEWFGMCIDITEQKQAADALRESEERLRLFVDNSPTVAWMKDADGRYVYRNRAIERRFGGQVADFLGKTDAELWPPDVAAEFRKNDLAVLATGRTIAIVEETREPDQEPSCWLNTKFPFRDKAGKRYVGGIGLDITERKKMEAALRASERRFRAIFNQQFEHSCLVDPEGRILEMSDSVMRGAAAETEVLVGQRFLDAPWWRDTPEMRERWRRQFEEAQAQPGASRGEIEYRAEDGERGYILSAVTALRDERGALEGFLVEGLDITECKLTENALGETEGHLRLALDASRAGSWAWDAKSSTSTWDERFRELYDFPPGSPSRFHEWIERLHPEDRLHILSRIEELRSASGDDQWNEEFRSISSDGRVRWHQNLGRAQRNAAGALDKVVGIDLDVTARKQAEEALREADRRKDEFLATLAHELRNPLAPVRNGLDALRRIGAPTPAADRLLVMMEGQVDHLVRLVNDLMDISRISLGKFELQKQRMDLAAAVAQAVDMSRHLVEAGNLDLRLKLPREPAPVHGDAVRLTQVFSNLLSNAARHTMQEGRIQVSLERAGDVAVVSVADTGVGIPEEFLPYIFEPFVQGGKGGRPDQGLGVGLALVHSITQMHGGTVEAKSGAEGLGSTFVVRLPLLEPARTQAPAPQTASGPLTTSPRLLVIDDMPQVAEALAFLLNVLGANVRVARSGAEGLEACAEFEPELVLLDLSMPHMDGFETARRMRESPVGRRAKLVALTGSGEDHMRARTREAGFDGHLVKPASLSQLEELLASVSRPRTPTPASN</sequence>
<dbReference type="SUPFAM" id="SSF55874">
    <property type="entry name" value="ATPase domain of HSP90 chaperone/DNA topoisomerase II/histidine kinase"/>
    <property type="match status" value="1"/>
</dbReference>
<dbReference type="Pfam" id="PF00512">
    <property type="entry name" value="HisKA"/>
    <property type="match status" value="1"/>
</dbReference>
<comment type="catalytic activity">
    <reaction evidence="1">
        <text>ATP + protein L-histidine = ADP + protein N-phospho-L-histidine.</text>
        <dbReference type="EC" id="2.7.13.3"/>
    </reaction>
</comment>
<dbReference type="Gene3D" id="1.10.287.130">
    <property type="match status" value="1"/>
</dbReference>
<dbReference type="FunFam" id="3.30.450.20:FF:000099">
    <property type="entry name" value="Sensory box sensor histidine kinase"/>
    <property type="match status" value="1"/>
</dbReference>
<accession>A0A1W6MW30</accession>
<evidence type="ECO:0000256" key="3">
    <source>
        <dbReference type="ARBA" id="ARBA00022553"/>
    </source>
</evidence>
<dbReference type="PANTHER" id="PTHR43547">
    <property type="entry name" value="TWO-COMPONENT HISTIDINE KINASE"/>
    <property type="match status" value="1"/>
</dbReference>
<keyword evidence="5" id="KW-0418">Kinase</keyword>
<feature type="domain" description="Histidine kinase" evidence="7">
    <location>
        <begin position="551"/>
        <end position="768"/>
    </location>
</feature>
<dbReference type="SUPFAM" id="SSF47384">
    <property type="entry name" value="Homodimeric domain of signal transducing histidine kinase"/>
    <property type="match status" value="1"/>
</dbReference>
<dbReference type="Gene3D" id="3.30.450.20">
    <property type="entry name" value="PAS domain"/>
    <property type="match status" value="4"/>
</dbReference>
<dbReference type="SMART" id="SM00387">
    <property type="entry name" value="HATPase_c"/>
    <property type="match status" value="1"/>
</dbReference>
<dbReference type="PRINTS" id="PR00344">
    <property type="entry name" value="BCTRLSENSOR"/>
</dbReference>
<dbReference type="SUPFAM" id="SSF55785">
    <property type="entry name" value="PYP-like sensor domain (PAS domain)"/>
    <property type="match status" value="4"/>
</dbReference>
<dbReference type="PROSITE" id="PS50110">
    <property type="entry name" value="RESPONSE_REGULATORY"/>
    <property type="match status" value="1"/>
</dbReference>
<dbReference type="InterPro" id="IPR000700">
    <property type="entry name" value="PAS-assoc_C"/>
</dbReference>
<feature type="modified residue" description="4-aspartylphosphate" evidence="6">
    <location>
        <position position="838"/>
    </location>
</feature>
<evidence type="ECO:0000313" key="12">
    <source>
        <dbReference type="Proteomes" id="UP000193978"/>
    </source>
</evidence>
<dbReference type="InterPro" id="IPR001610">
    <property type="entry name" value="PAC"/>
</dbReference>
<evidence type="ECO:0000259" key="9">
    <source>
        <dbReference type="PROSITE" id="PS50112"/>
    </source>
</evidence>
<proteinExistence type="predicted"/>
<dbReference type="InterPro" id="IPR035965">
    <property type="entry name" value="PAS-like_dom_sf"/>
</dbReference>
<dbReference type="PROSITE" id="PS50109">
    <property type="entry name" value="HIS_KIN"/>
    <property type="match status" value="1"/>
</dbReference>
<dbReference type="SMART" id="SM00091">
    <property type="entry name" value="PAS"/>
    <property type="match status" value="4"/>
</dbReference>
<dbReference type="Gene3D" id="3.30.565.10">
    <property type="entry name" value="Histidine kinase-like ATPase, C-terminal domain"/>
    <property type="match status" value="1"/>
</dbReference>
<dbReference type="PROSITE" id="PS50113">
    <property type="entry name" value="PAC"/>
    <property type="match status" value="3"/>
</dbReference>
<feature type="domain" description="PAC" evidence="10">
    <location>
        <begin position="488"/>
        <end position="540"/>
    </location>
</feature>
<evidence type="ECO:0000313" key="11">
    <source>
        <dbReference type="EMBL" id="ARN81775.1"/>
    </source>
</evidence>
<dbReference type="InterPro" id="IPR036097">
    <property type="entry name" value="HisK_dim/P_sf"/>
</dbReference>
<dbReference type="SMART" id="SM00448">
    <property type="entry name" value="REC"/>
    <property type="match status" value="1"/>
</dbReference>
<dbReference type="InterPro" id="IPR001789">
    <property type="entry name" value="Sig_transdc_resp-reg_receiver"/>
</dbReference>
<dbReference type="PANTHER" id="PTHR43547:SF2">
    <property type="entry name" value="HYBRID SIGNAL TRANSDUCTION HISTIDINE KINASE C"/>
    <property type="match status" value="1"/>
</dbReference>
<dbReference type="AlphaFoldDB" id="A0A1W6MW30"/>
<dbReference type="CDD" id="cd00130">
    <property type="entry name" value="PAS"/>
    <property type="match status" value="4"/>
</dbReference>
<dbReference type="CDD" id="cd00082">
    <property type="entry name" value="HisKA"/>
    <property type="match status" value="1"/>
</dbReference>
<dbReference type="EC" id="2.7.13.3" evidence="2"/>
<dbReference type="SMART" id="SM00086">
    <property type="entry name" value="PAC"/>
    <property type="match status" value="3"/>
</dbReference>
<dbReference type="Proteomes" id="UP000193978">
    <property type="component" value="Chromosome"/>
</dbReference>
<dbReference type="InterPro" id="IPR011006">
    <property type="entry name" value="CheY-like_superfamily"/>
</dbReference>
<dbReference type="EMBL" id="CP019948">
    <property type="protein sequence ID" value="ARN81775.1"/>
    <property type="molecule type" value="Genomic_DNA"/>
</dbReference>